<name>A0A179FWI3_METCM</name>
<dbReference type="AlphaFoldDB" id="A0A179FWI3"/>
<dbReference type="GeneID" id="28857270"/>
<reference evidence="1 2" key="1">
    <citation type="journal article" date="2016" name="PLoS Pathog.">
        <title>Biosynthesis of antibiotic leucinostatins in bio-control fungus Purpureocillium lilacinum and their inhibition on phytophthora revealed by genome mining.</title>
        <authorList>
            <person name="Wang G."/>
            <person name="Liu Z."/>
            <person name="Lin R."/>
            <person name="Li E."/>
            <person name="Mao Z."/>
            <person name="Ling J."/>
            <person name="Yang Y."/>
            <person name="Yin W.B."/>
            <person name="Xie B."/>
        </authorList>
    </citation>
    <scope>NUCLEOTIDE SEQUENCE [LARGE SCALE GENOMIC DNA]</scope>
    <source>
        <strain evidence="1">170</strain>
    </source>
</reference>
<protein>
    <submittedName>
        <fullName evidence="1">Uncharacterized protein</fullName>
    </submittedName>
</protein>
<keyword evidence="2" id="KW-1185">Reference proteome</keyword>
<dbReference type="Proteomes" id="UP000078397">
    <property type="component" value="Unassembled WGS sequence"/>
</dbReference>
<comment type="caution">
    <text evidence="1">The sequence shown here is derived from an EMBL/GenBank/DDBJ whole genome shotgun (WGS) entry which is preliminary data.</text>
</comment>
<gene>
    <name evidence="1" type="ORF">VFPPC_15523</name>
</gene>
<proteinExistence type="predicted"/>
<dbReference type="EMBL" id="LSBJ02000002">
    <property type="protein sequence ID" value="OAQ70026.1"/>
    <property type="molecule type" value="Genomic_DNA"/>
</dbReference>
<organism evidence="1 2">
    <name type="scientific">Pochonia chlamydosporia 170</name>
    <dbReference type="NCBI Taxonomy" id="1380566"/>
    <lineage>
        <taxon>Eukaryota</taxon>
        <taxon>Fungi</taxon>
        <taxon>Dikarya</taxon>
        <taxon>Ascomycota</taxon>
        <taxon>Pezizomycotina</taxon>
        <taxon>Sordariomycetes</taxon>
        <taxon>Hypocreomycetidae</taxon>
        <taxon>Hypocreales</taxon>
        <taxon>Clavicipitaceae</taxon>
        <taxon>Pochonia</taxon>
    </lineage>
</organism>
<dbReference type="RefSeq" id="XP_018146563.1">
    <property type="nucleotide sequence ID" value="XM_018293276.1"/>
</dbReference>
<evidence type="ECO:0000313" key="1">
    <source>
        <dbReference type="EMBL" id="OAQ70026.1"/>
    </source>
</evidence>
<sequence length="172" mass="20230">MGPFYHIQDMATNEDHYDTSFRGVKRNTVLARAGQGTRKQFQELQCHFAVSMARFDAIKNTETRNPRNSNLVSILDSIGLYFGPNYFQELHRTSVFILDRAFCFSQFAFPMDTELRAIQFDCYRSREKRGHNNKLHKPVNTWSATWIFGTLFFQLHCHEDFDLVFLSLDLRT</sequence>
<evidence type="ECO:0000313" key="2">
    <source>
        <dbReference type="Proteomes" id="UP000078397"/>
    </source>
</evidence>
<dbReference type="KEGG" id="pchm:VFPPC_15523"/>
<accession>A0A179FWI3</accession>